<keyword evidence="6" id="KW-0472">Membrane</keyword>
<dbReference type="RefSeq" id="WP_008183169.1">
    <property type="nucleotide sequence ID" value="NZ_GL890874.1"/>
</dbReference>
<dbReference type="Gene3D" id="1.10.3130.20">
    <property type="entry name" value="Phycobilisome linker domain"/>
    <property type="match status" value="2"/>
</dbReference>
<evidence type="ECO:0000313" key="11">
    <source>
        <dbReference type="Proteomes" id="UP000003959"/>
    </source>
</evidence>
<comment type="similarity">
    <text evidence="7">Belongs to the phycobilisome linker protein family.</text>
</comment>
<keyword evidence="8" id="KW-0175">Coiled coil</keyword>
<evidence type="ECO:0000256" key="3">
    <source>
        <dbReference type="ARBA" id="ARBA00022549"/>
    </source>
</evidence>
<feature type="coiled-coil region" evidence="8">
    <location>
        <begin position="565"/>
        <end position="599"/>
    </location>
</feature>
<evidence type="ECO:0000259" key="9">
    <source>
        <dbReference type="PROSITE" id="PS51445"/>
    </source>
</evidence>
<evidence type="ECO:0000256" key="7">
    <source>
        <dbReference type="PROSITE-ProRule" id="PRU00775"/>
    </source>
</evidence>
<protein>
    <submittedName>
        <fullName evidence="10">Phycobilisome linker polypeptide</fullName>
    </submittedName>
</protein>
<evidence type="ECO:0000256" key="1">
    <source>
        <dbReference type="ARBA" id="ARBA00004445"/>
    </source>
</evidence>
<evidence type="ECO:0000256" key="4">
    <source>
        <dbReference type="ARBA" id="ARBA00022738"/>
    </source>
</evidence>
<reference evidence="11" key="1">
    <citation type="journal article" date="2011" name="Proc. Natl. Acad. Sci. U.S.A.">
        <title>Genomic insights into the physiology and ecology of the marine filamentous cyanobacterium Lyngbya majuscula.</title>
        <authorList>
            <person name="Jones A.C."/>
            <person name="Monroe E.A."/>
            <person name="Podell S."/>
            <person name="Hess W.R."/>
            <person name="Klages S."/>
            <person name="Esquenazi E."/>
            <person name="Niessen S."/>
            <person name="Hoover H."/>
            <person name="Rothmann M."/>
            <person name="Lasken R.S."/>
            <person name="Yates J.R.III."/>
            <person name="Reinhardt R."/>
            <person name="Kube M."/>
            <person name="Burkart M.D."/>
            <person name="Allen E.E."/>
            <person name="Dorrestein P.C."/>
            <person name="Gerwick W.H."/>
            <person name="Gerwick L."/>
        </authorList>
    </citation>
    <scope>NUCLEOTIDE SEQUENCE [LARGE SCALE GENOMIC DNA]</scope>
    <source>
        <strain evidence="11">3L</strain>
    </source>
</reference>
<dbReference type="GO" id="GO:0031676">
    <property type="term" value="C:plasma membrane-derived thylakoid membrane"/>
    <property type="evidence" value="ECO:0007669"/>
    <property type="project" value="UniProtKB-SubCell"/>
</dbReference>
<comment type="subcellular location">
    <subcellularLocation>
        <location evidence="1">Cellular thylakoid membrane</location>
        <topology evidence="1">Peripheral membrane protein</topology>
        <orientation evidence="1">Cytoplasmic side</orientation>
    </subcellularLocation>
</comment>
<dbReference type="Pfam" id="PF00427">
    <property type="entry name" value="PBS_linker_poly"/>
    <property type="match status" value="2"/>
</dbReference>
<keyword evidence="5" id="KW-0793">Thylakoid</keyword>
<dbReference type="GO" id="GO:0030089">
    <property type="term" value="C:phycobilisome"/>
    <property type="evidence" value="ECO:0007669"/>
    <property type="project" value="UniProtKB-UniRule"/>
</dbReference>
<dbReference type="PANTHER" id="PTHR34011:SF6">
    <property type="entry name" value="PHYCOBILIPROTEIN APCE"/>
    <property type="match status" value="1"/>
</dbReference>
<proteinExistence type="inferred from homology"/>
<evidence type="ECO:0000256" key="5">
    <source>
        <dbReference type="ARBA" id="ARBA00023078"/>
    </source>
</evidence>
<feature type="domain" description="PBS-linker" evidence="9">
    <location>
        <begin position="259"/>
        <end position="438"/>
    </location>
</feature>
<dbReference type="AlphaFoldDB" id="F4XQU4"/>
<dbReference type="InterPro" id="IPR001297">
    <property type="entry name" value="PBS_linker_dom"/>
</dbReference>
<name>F4XQU4_9CYAN</name>
<keyword evidence="3" id="KW-0042">Antenna complex</keyword>
<keyword evidence="2" id="KW-0602">Photosynthesis</keyword>
<evidence type="ECO:0000256" key="6">
    <source>
        <dbReference type="ARBA" id="ARBA00023136"/>
    </source>
</evidence>
<dbReference type="GO" id="GO:0015979">
    <property type="term" value="P:photosynthesis"/>
    <property type="evidence" value="ECO:0007669"/>
    <property type="project" value="UniProtKB-KW"/>
</dbReference>
<dbReference type="HOGENOM" id="CLU_448934_0_0_3"/>
<dbReference type="eggNOG" id="COG0237">
    <property type="taxonomic scope" value="Bacteria"/>
</dbReference>
<dbReference type="PANTHER" id="PTHR34011">
    <property type="entry name" value="PHYCOBILISOME 32.1 KDA LINKER POLYPEPTIDE, PHYCOCYANIN-ASSOCIATED, ROD 2-RELATED"/>
    <property type="match status" value="1"/>
</dbReference>
<organism evidence="10 11">
    <name type="scientific">Moorena producens 3L</name>
    <dbReference type="NCBI Taxonomy" id="489825"/>
    <lineage>
        <taxon>Bacteria</taxon>
        <taxon>Bacillati</taxon>
        <taxon>Cyanobacteriota</taxon>
        <taxon>Cyanophyceae</taxon>
        <taxon>Coleofasciculales</taxon>
        <taxon>Coleofasciculaceae</taxon>
        <taxon>Moorena</taxon>
    </lineage>
</organism>
<keyword evidence="11" id="KW-1185">Reference proteome</keyword>
<evidence type="ECO:0000256" key="2">
    <source>
        <dbReference type="ARBA" id="ARBA00022531"/>
    </source>
</evidence>
<dbReference type="InterPro" id="IPR038255">
    <property type="entry name" value="PBS_linker_sf"/>
</dbReference>
<evidence type="ECO:0000313" key="10">
    <source>
        <dbReference type="EMBL" id="EGJ32919.1"/>
    </source>
</evidence>
<keyword evidence="4 7" id="KW-0605">Phycobilisome</keyword>
<accession>F4XQU4</accession>
<gene>
    <name evidence="10" type="ORF">LYNGBM3L_55510</name>
</gene>
<dbReference type="EMBL" id="GL890874">
    <property type="protein sequence ID" value="EGJ32919.1"/>
    <property type="molecule type" value="Genomic_DNA"/>
</dbReference>
<dbReference type="Proteomes" id="UP000003959">
    <property type="component" value="Unassembled WGS sequence"/>
</dbReference>
<dbReference type="PROSITE" id="PS51445">
    <property type="entry name" value="PBS_LINKER"/>
    <property type="match status" value="2"/>
</dbReference>
<evidence type="ECO:0000256" key="8">
    <source>
        <dbReference type="SAM" id="Coils"/>
    </source>
</evidence>
<sequence length="608" mass="69270">MVIGFINPVLTRAPQLGVASFQDTDPVELWPSHSQQEIEIVIRAVYRQVLGNTYVMESERLTVPESQLRKGEISVREFVRQVAKSELYYSRFFETCSRNRAIELNFKHLLGRAPESYEEIIEHTRVLDQGGYETEIDSYIDSEEYQLAFGENQVPYYRGYKTQIGKSTVGFTHLLKLLRGAAGSDQATVWRGNWSRLNQFLMTNSPSKMEALSGAGDVVKPTDVNKLLANVLGLNKGQPAGPVETQTAPKILTEAEKLLQNTTQTWQRQYQAWEEVDPIELWPGRSEAEIETVIRAVYRQVLGNAHVMESERLTVPESQIKRGEITVREFVRQVAKSELYRSRFFDICPRYRSIELNFKHLLGRAPDDYSETFYHSQVLDQEGFEADIDSYIDSDEYQEVFGENVVPFYRGYKTQTGKKLLGFTNMLVLMPSVSSSDKDNVSGNPPRLNKSIIYNNPLGQAPVTDIQALLDEVLKPKIQPQEAPTEAEKQRSEAYQAIERKCQEQEELLETLQQQLAELRPLASFGESQYSKWQSYSSSTNGGSGFTSIADQIPMAAATVEPDSYEALQQKSEKQTNEIATLQEKIADQRRLAMIAETQLNKWRPRSY</sequence>
<feature type="domain" description="PBS-linker" evidence="9">
    <location>
        <begin position="7"/>
        <end position="186"/>
    </location>
</feature>